<dbReference type="Proteomes" id="UP001497482">
    <property type="component" value="Chromosome 16"/>
</dbReference>
<evidence type="ECO:0000313" key="2">
    <source>
        <dbReference type="EMBL" id="CAL1583683.1"/>
    </source>
</evidence>
<feature type="region of interest" description="Disordered" evidence="1">
    <location>
        <begin position="1"/>
        <end position="88"/>
    </location>
</feature>
<evidence type="ECO:0000256" key="1">
    <source>
        <dbReference type="SAM" id="MobiDB-lite"/>
    </source>
</evidence>
<organism evidence="2 3">
    <name type="scientific">Knipowitschia caucasica</name>
    <name type="common">Caucasian dwarf goby</name>
    <name type="synonym">Pomatoschistus caucasicus</name>
    <dbReference type="NCBI Taxonomy" id="637954"/>
    <lineage>
        <taxon>Eukaryota</taxon>
        <taxon>Metazoa</taxon>
        <taxon>Chordata</taxon>
        <taxon>Craniata</taxon>
        <taxon>Vertebrata</taxon>
        <taxon>Euteleostomi</taxon>
        <taxon>Actinopterygii</taxon>
        <taxon>Neopterygii</taxon>
        <taxon>Teleostei</taxon>
        <taxon>Neoteleostei</taxon>
        <taxon>Acanthomorphata</taxon>
        <taxon>Gobiaria</taxon>
        <taxon>Gobiiformes</taxon>
        <taxon>Gobioidei</taxon>
        <taxon>Gobiidae</taxon>
        <taxon>Gobiinae</taxon>
        <taxon>Knipowitschia</taxon>
    </lineage>
</organism>
<dbReference type="EMBL" id="OZ035838">
    <property type="protein sequence ID" value="CAL1583683.1"/>
    <property type="molecule type" value="Genomic_DNA"/>
</dbReference>
<accession>A0AAV2K416</accession>
<gene>
    <name evidence="2" type="ORF">KC01_LOCUS14131</name>
</gene>
<feature type="compositionally biased region" description="Acidic residues" evidence="1">
    <location>
        <begin position="12"/>
        <end position="29"/>
    </location>
</feature>
<evidence type="ECO:0000313" key="3">
    <source>
        <dbReference type="Proteomes" id="UP001497482"/>
    </source>
</evidence>
<feature type="compositionally biased region" description="Polar residues" evidence="1">
    <location>
        <begin position="65"/>
        <end position="81"/>
    </location>
</feature>
<dbReference type="AlphaFoldDB" id="A0AAV2K416"/>
<reference evidence="2 3" key="1">
    <citation type="submission" date="2024-04" db="EMBL/GenBank/DDBJ databases">
        <authorList>
            <person name="Waldvogel A.-M."/>
            <person name="Schoenle A."/>
        </authorList>
    </citation>
    <scope>NUCLEOTIDE SEQUENCE [LARGE SCALE GENOMIC DNA]</scope>
</reference>
<name>A0AAV2K416_KNICA</name>
<protein>
    <submittedName>
        <fullName evidence="2">Uncharacterized protein</fullName>
    </submittedName>
</protein>
<keyword evidence="3" id="KW-1185">Reference proteome</keyword>
<proteinExistence type="predicted"/>
<sequence length="113" mass="12110">MGDLVGAMVETVGEEPESEGFTELQEEEELTRVEEVTLTLEPEPCSLTPSPLREDAPSTRGPSPGLSNQSADTGGTIQSERSPFEPVPCVVQSLEEKKEEEAGDASFVMVVTN</sequence>